<name>A0A8K0JR47_9TREE</name>
<dbReference type="GO" id="GO:0005743">
    <property type="term" value="C:mitochondrial inner membrane"/>
    <property type="evidence" value="ECO:0007669"/>
    <property type="project" value="UniProtKB-SubCell"/>
</dbReference>
<keyword evidence="11 12" id="KW-0143">Chaperone</keyword>
<accession>A0A8K0JR47</accession>
<evidence type="ECO:0000256" key="8">
    <source>
        <dbReference type="ARBA" id="ARBA00023010"/>
    </source>
</evidence>
<dbReference type="InterPro" id="IPR004217">
    <property type="entry name" value="Tim10-like"/>
</dbReference>
<dbReference type="FunFam" id="1.10.287.810:FF:000001">
    <property type="entry name" value="mitochondrial import inner membrane translocase subunit TIM13"/>
    <property type="match status" value="1"/>
</dbReference>
<keyword evidence="7 12" id="KW-0653">Protein transport</keyword>
<evidence type="ECO:0000313" key="16">
    <source>
        <dbReference type="Proteomes" id="UP000812966"/>
    </source>
</evidence>
<evidence type="ECO:0000256" key="7">
    <source>
        <dbReference type="ARBA" id="ARBA00022927"/>
    </source>
</evidence>
<evidence type="ECO:0000256" key="6">
    <source>
        <dbReference type="ARBA" id="ARBA00022833"/>
    </source>
</evidence>
<dbReference type="Gene3D" id="1.10.287.810">
    <property type="entry name" value="Mitochondrial import inner membrane translocase subunit tim13 like domains"/>
    <property type="match status" value="1"/>
</dbReference>
<comment type="caution">
    <text evidence="15">The sequence shown here is derived from an EMBL/GenBank/DDBJ whole genome shotgun (WGS) entry which is preliminary data.</text>
</comment>
<comment type="domain">
    <text evidence="12">The twin CX3C motif contains 4 conserved Cys residues that form 2 disulfide bonds in the mitochondrial intermembrane space.</text>
</comment>
<evidence type="ECO:0000256" key="4">
    <source>
        <dbReference type="ARBA" id="ARBA00022723"/>
    </source>
</evidence>
<keyword evidence="4" id="KW-0479">Metal-binding</keyword>
<keyword evidence="9 12" id="KW-0496">Mitochondrion</keyword>
<proteinExistence type="inferred from homology"/>
<comment type="function">
    <text evidence="12">Mitochondrial intermembrane chaperone that participates in the import and insertion of some multi-pass transmembrane proteins into the mitochondrial inner membrane. Also required for the transfer of beta-barrel precursors from the TOM complex to the sorting and assembly machinery (SAM complex) of the outer membrane. Acts as a chaperone-like protein that protects the hydrophobic precursors from aggregation and guide them through the mitochondrial intermembrane space.</text>
</comment>
<dbReference type="GO" id="GO:0045039">
    <property type="term" value="P:protein insertion into mitochondrial inner membrane"/>
    <property type="evidence" value="ECO:0007669"/>
    <property type="project" value="UniProtKB-ARBA"/>
</dbReference>
<dbReference type="Proteomes" id="UP000812966">
    <property type="component" value="Unassembled WGS sequence"/>
</dbReference>
<evidence type="ECO:0000256" key="13">
    <source>
        <dbReference type="SAM" id="MobiDB-lite"/>
    </source>
</evidence>
<dbReference type="EMBL" id="JABELV010000007">
    <property type="protein sequence ID" value="KAG7571425.1"/>
    <property type="molecule type" value="Genomic_DNA"/>
</dbReference>
<gene>
    <name evidence="15" type="ORF">FFLO_00608</name>
</gene>
<keyword evidence="16" id="KW-1185">Reference proteome</keyword>
<evidence type="ECO:0000256" key="9">
    <source>
        <dbReference type="ARBA" id="ARBA00023128"/>
    </source>
</evidence>
<evidence type="ECO:0000256" key="10">
    <source>
        <dbReference type="ARBA" id="ARBA00023157"/>
    </source>
</evidence>
<dbReference type="AlphaFoldDB" id="A0A8K0JR47"/>
<dbReference type="GO" id="GO:0042719">
    <property type="term" value="C:mitochondrial intermembrane space chaperone complex"/>
    <property type="evidence" value="ECO:0007669"/>
    <property type="project" value="UniProtKB-ARBA"/>
</dbReference>
<keyword evidence="5 12" id="KW-0472">Membrane</keyword>
<comment type="subunit">
    <text evidence="12">Heterohexamer.</text>
</comment>
<keyword evidence="3 12" id="KW-0813">Transport</keyword>
<reference evidence="15" key="1">
    <citation type="submission" date="2020-04" db="EMBL/GenBank/DDBJ databases">
        <title>Analysis of mating type loci in Filobasidium floriforme.</title>
        <authorList>
            <person name="Nowrousian M."/>
        </authorList>
    </citation>
    <scope>NUCLEOTIDE SEQUENCE</scope>
    <source>
        <strain evidence="15">CBS 6242</strain>
    </source>
</reference>
<keyword evidence="5 12" id="KW-0999">Mitochondrion inner membrane</keyword>
<evidence type="ECO:0000256" key="5">
    <source>
        <dbReference type="ARBA" id="ARBA00022792"/>
    </source>
</evidence>
<dbReference type="InterPro" id="IPR035427">
    <property type="entry name" value="Tim10-like_dom_sf"/>
</dbReference>
<evidence type="ECO:0000256" key="3">
    <source>
        <dbReference type="ARBA" id="ARBA00022448"/>
    </source>
</evidence>
<sequence>MSSFFSSGNAQTASDMQTKKEEVKQRITQELAVANAQTLINLILTQCFAKCVTKPSTSLGSSEETCLSRCLSLYMAAFDQVSRSYVSRISKERSSMTGQQGGLDPLNL</sequence>
<evidence type="ECO:0000256" key="1">
    <source>
        <dbReference type="ARBA" id="ARBA00004137"/>
    </source>
</evidence>
<dbReference type="GO" id="GO:0046872">
    <property type="term" value="F:metal ion binding"/>
    <property type="evidence" value="ECO:0007669"/>
    <property type="project" value="UniProtKB-KW"/>
</dbReference>
<feature type="compositionally biased region" description="Polar residues" evidence="13">
    <location>
        <begin position="1"/>
        <end position="16"/>
    </location>
</feature>
<keyword evidence="6" id="KW-0862">Zinc</keyword>
<dbReference type="GO" id="GO:0015031">
    <property type="term" value="P:protein transport"/>
    <property type="evidence" value="ECO:0007669"/>
    <property type="project" value="UniProtKB-KW"/>
</dbReference>
<comment type="subcellular location">
    <subcellularLocation>
        <location evidence="1 12">Mitochondrion inner membrane</location>
        <topology evidence="1 12">Peripheral membrane protein</topology>
        <orientation evidence="1 12">Intermembrane side</orientation>
    </subcellularLocation>
</comment>
<feature type="region of interest" description="Disordered" evidence="13">
    <location>
        <begin position="1"/>
        <end position="21"/>
    </location>
</feature>
<evidence type="ECO:0000256" key="11">
    <source>
        <dbReference type="ARBA" id="ARBA00023186"/>
    </source>
</evidence>
<comment type="similarity">
    <text evidence="2 12">Belongs to the small Tim family.</text>
</comment>
<evidence type="ECO:0000256" key="12">
    <source>
        <dbReference type="RuleBase" id="RU367043"/>
    </source>
</evidence>
<keyword evidence="8 12" id="KW-0811">Translocation</keyword>
<protein>
    <recommendedName>
        <fullName evidence="12">Mitochondrial import inner membrane translocase subunit</fullName>
    </recommendedName>
</protein>
<dbReference type="SUPFAM" id="SSF144122">
    <property type="entry name" value="Tim10-like"/>
    <property type="match status" value="1"/>
</dbReference>
<evidence type="ECO:0000256" key="2">
    <source>
        <dbReference type="ARBA" id="ARBA00006720"/>
    </source>
</evidence>
<organism evidence="15 16">
    <name type="scientific">Filobasidium floriforme</name>
    <dbReference type="NCBI Taxonomy" id="5210"/>
    <lineage>
        <taxon>Eukaryota</taxon>
        <taxon>Fungi</taxon>
        <taxon>Dikarya</taxon>
        <taxon>Basidiomycota</taxon>
        <taxon>Agaricomycotina</taxon>
        <taxon>Tremellomycetes</taxon>
        <taxon>Filobasidiales</taxon>
        <taxon>Filobasidiaceae</taxon>
        <taxon>Filobasidium</taxon>
    </lineage>
</organism>
<dbReference type="Pfam" id="PF02953">
    <property type="entry name" value="zf-Tim10_DDP"/>
    <property type="match status" value="1"/>
</dbReference>
<feature type="domain" description="Tim10-like" evidence="14">
    <location>
        <begin position="26"/>
        <end position="86"/>
    </location>
</feature>
<keyword evidence="10 12" id="KW-1015">Disulfide bond</keyword>
<evidence type="ECO:0000313" key="15">
    <source>
        <dbReference type="EMBL" id="KAG7571425.1"/>
    </source>
</evidence>
<evidence type="ECO:0000259" key="14">
    <source>
        <dbReference type="Pfam" id="PF02953"/>
    </source>
</evidence>